<feature type="non-terminal residue" evidence="2">
    <location>
        <position position="105"/>
    </location>
</feature>
<evidence type="ECO:0008006" key="4">
    <source>
        <dbReference type="Google" id="ProtNLM"/>
    </source>
</evidence>
<evidence type="ECO:0000313" key="3">
    <source>
        <dbReference type="Proteomes" id="UP001219525"/>
    </source>
</evidence>
<gene>
    <name evidence="2" type="ORF">GGX14DRAFT_472905</name>
</gene>
<evidence type="ECO:0000256" key="1">
    <source>
        <dbReference type="SAM" id="SignalP"/>
    </source>
</evidence>
<reference evidence="2" key="1">
    <citation type="submission" date="2023-03" db="EMBL/GenBank/DDBJ databases">
        <title>Massive genome expansion in bonnet fungi (Mycena s.s.) driven by repeated elements and novel gene families across ecological guilds.</title>
        <authorList>
            <consortium name="Lawrence Berkeley National Laboratory"/>
            <person name="Harder C.B."/>
            <person name="Miyauchi S."/>
            <person name="Viragh M."/>
            <person name="Kuo A."/>
            <person name="Thoen E."/>
            <person name="Andreopoulos B."/>
            <person name="Lu D."/>
            <person name="Skrede I."/>
            <person name="Drula E."/>
            <person name="Henrissat B."/>
            <person name="Morin E."/>
            <person name="Kohler A."/>
            <person name="Barry K."/>
            <person name="LaButti K."/>
            <person name="Morin E."/>
            <person name="Salamov A."/>
            <person name="Lipzen A."/>
            <person name="Mereny Z."/>
            <person name="Hegedus B."/>
            <person name="Baldrian P."/>
            <person name="Stursova M."/>
            <person name="Weitz H."/>
            <person name="Taylor A."/>
            <person name="Grigoriev I.V."/>
            <person name="Nagy L.G."/>
            <person name="Martin F."/>
            <person name="Kauserud H."/>
        </authorList>
    </citation>
    <scope>NUCLEOTIDE SEQUENCE</scope>
    <source>
        <strain evidence="2">9144</strain>
    </source>
</reference>
<name>A0AAD6V0S9_9AGAR</name>
<protein>
    <recommendedName>
        <fullName evidence="4">Secreted protein</fullName>
    </recommendedName>
</protein>
<dbReference type="AlphaFoldDB" id="A0AAD6V0S9"/>
<keyword evidence="1" id="KW-0732">Signal</keyword>
<keyword evidence="3" id="KW-1185">Reference proteome</keyword>
<proteinExistence type="predicted"/>
<dbReference type="Proteomes" id="UP001219525">
    <property type="component" value="Unassembled WGS sequence"/>
</dbReference>
<dbReference type="EMBL" id="JARJCW010000081">
    <property type="protein sequence ID" value="KAJ7196815.1"/>
    <property type="molecule type" value="Genomic_DNA"/>
</dbReference>
<feature type="chain" id="PRO_5042226829" description="Secreted protein" evidence="1">
    <location>
        <begin position="22"/>
        <end position="105"/>
    </location>
</feature>
<evidence type="ECO:0000313" key="2">
    <source>
        <dbReference type="EMBL" id="KAJ7196815.1"/>
    </source>
</evidence>
<sequence length="105" mass="10893">MRPARSSAAALLAVNSGTVFAARSASSTAPVGARVAAQWCVHQAPSVLEVHEGGRPWRTRGRAGRAGQDAMSWTNRMNEAAPRAIASAEISTGVQLTGKGGIKRL</sequence>
<comment type="caution">
    <text evidence="2">The sequence shown here is derived from an EMBL/GenBank/DDBJ whole genome shotgun (WGS) entry which is preliminary data.</text>
</comment>
<accession>A0AAD6V0S9</accession>
<feature type="signal peptide" evidence="1">
    <location>
        <begin position="1"/>
        <end position="21"/>
    </location>
</feature>
<organism evidence="2 3">
    <name type="scientific">Mycena pura</name>
    <dbReference type="NCBI Taxonomy" id="153505"/>
    <lineage>
        <taxon>Eukaryota</taxon>
        <taxon>Fungi</taxon>
        <taxon>Dikarya</taxon>
        <taxon>Basidiomycota</taxon>
        <taxon>Agaricomycotina</taxon>
        <taxon>Agaricomycetes</taxon>
        <taxon>Agaricomycetidae</taxon>
        <taxon>Agaricales</taxon>
        <taxon>Marasmiineae</taxon>
        <taxon>Mycenaceae</taxon>
        <taxon>Mycena</taxon>
    </lineage>
</organism>